<dbReference type="EMBL" id="CADCXV010001020">
    <property type="protein sequence ID" value="CAB0040406.1"/>
    <property type="molecule type" value="Genomic_DNA"/>
</dbReference>
<keyword evidence="2" id="KW-1185">Reference proteome</keyword>
<organism evidence="1 2">
    <name type="scientific">Trichogramma brassicae</name>
    <dbReference type="NCBI Taxonomy" id="86971"/>
    <lineage>
        <taxon>Eukaryota</taxon>
        <taxon>Metazoa</taxon>
        <taxon>Ecdysozoa</taxon>
        <taxon>Arthropoda</taxon>
        <taxon>Hexapoda</taxon>
        <taxon>Insecta</taxon>
        <taxon>Pterygota</taxon>
        <taxon>Neoptera</taxon>
        <taxon>Endopterygota</taxon>
        <taxon>Hymenoptera</taxon>
        <taxon>Apocrita</taxon>
        <taxon>Proctotrupomorpha</taxon>
        <taxon>Chalcidoidea</taxon>
        <taxon>Trichogrammatidae</taxon>
        <taxon>Trichogramma</taxon>
    </lineage>
</organism>
<proteinExistence type="predicted"/>
<protein>
    <submittedName>
        <fullName evidence="1">Uncharacterized protein</fullName>
    </submittedName>
</protein>
<name>A0A6H5IZF3_9HYME</name>
<sequence length="83" mass="9354">MFECYKETKASIVKRNRMDSTSNSNSDEKKTGFSIAKYALSGRDEKKSYTLLGRDVCCCQPRYVCLGYASAHYARLAIAHFPA</sequence>
<reference evidence="1 2" key="1">
    <citation type="submission" date="2020-02" db="EMBL/GenBank/DDBJ databases">
        <authorList>
            <person name="Ferguson B K."/>
        </authorList>
    </citation>
    <scope>NUCLEOTIDE SEQUENCE [LARGE SCALE GENOMIC DNA]</scope>
</reference>
<accession>A0A6H5IZF3</accession>
<evidence type="ECO:0000313" key="2">
    <source>
        <dbReference type="Proteomes" id="UP000479190"/>
    </source>
</evidence>
<dbReference type="AlphaFoldDB" id="A0A6H5IZF3"/>
<dbReference type="Proteomes" id="UP000479190">
    <property type="component" value="Unassembled WGS sequence"/>
</dbReference>
<evidence type="ECO:0000313" key="1">
    <source>
        <dbReference type="EMBL" id="CAB0040406.1"/>
    </source>
</evidence>
<gene>
    <name evidence="1" type="ORF">TBRA_LOCUS12119</name>
</gene>